<keyword evidence="5 10" id="KW-0479">Metal-binding</keyword>
<reference evidence="13 14" key="1">
    <citation type="submission" date="2024-04" db="EMBL/GenBank/DDBJ databases">
        <authorList>
            <consortium name="Genoscope - CEA"/>
            <person name="William W."/>
        </authorList>
    </citation>
    <scope>NUCLEOTIDE SEQUENCE [LARGE SCALE GENOMIC DNA]</scope>
</reference>
<comment type="function">
    <text evidence="9">Cytochromes P450 are a group of heme-thiolate monooxygenases. They oxidize a variety of structurally unrelated compounds, including steroids, fatty acids, and xenobiotics.</text>
</comment>
<dbReference type="Gene3D" id="1.10.630.10">
    <property type="entry name" value="Cytochrome P450"/>
    <property type="match status" value="1"/>
</dbReference>
<dbReference type="GO" id="GO:0005506">
    <property type="term" value="F:iron ion binding"/>
    <property type="evidence" value="ECO:0007669"/>
    <property type="project" value="InterPro"/>
</dbReference>
<keyword evidence="6" id="KW-0492">Microsome</keyword>
<evidence type="ECO:0000256" key="11">
    <source>
        <dbReference type="RuleBase" id="RU000461"/>
    </source>
</evidence>
<accession>A0AAV2IGM2</accession>
<dbReference type="SUPFAM" id="SSF48264">
    <property type="entry name" value="Cytochrome P450"/>
    <property type="match status" value="1"/>
</dbReference>
<dbReference type="Proteomes" id="UP001497497">
    <property type="component" value="Unassembled WGS sequence"/>
</dbReference>
<evidence type="ECO:0008006" key="15">
    <source>
        <dbReference type="Google" id="ProtNLM"/>
    </source>
</evidence>
<comment type="similarity">
    <text evidence="3 11">Belongs to the cytochrome P450 family.</text>
</comment>
<feature type="transmembrane region" description="Helical" evidence="12">
    <location>
        <begin position="13"/>
        <end position="31"/>
    </location>
</feature>
<sequence>MNLSLAYLEAVDIPLWSILIPLSIYLLYLYGTSPFKLWKKLGVPGPAPVPFFGNTMDLYGPDSSKAAYAKWHSHYGRVYGIYFFRHPALVVTDPELMKQILVRDFNSFRDRMSYDGNILLNREVASGVFFAKGDVWKRIRGIVSPSFSIAKIRAMTGMVNRSAERLGEHVLNFAKDGIPWGAKLFYGAYALDVVTGTGFSIDVDSVSNLDEPFTRHGRSLFIYKNSVKFLAFLAGSLPAVMSIINKYLKVGFFKTEDMDFFDESIKYMVKERKEDSSKLKYNDFLQHLISAEAETGGDDVGSKLSPEEIVAQGIMLFIAGYETASSTLQFLTYELTKHPDVLSKITAEIEEVIGTQEPTYDLCLNLKFTEAAINETLRLYPPLSVLTRQCSQPTTLNGWDLPANTAVVMPLYNIQRDPEFWKDPDTFNPDRFVEGSTSYEPYNPFTYIPFGVGPRLCVGMKLGMLEMKLSLIHILRRVSFTKATPEKLHINDFTSILQPSMPIMIHATPRC</sequence>
<name>A0AAV2IGM2_LYMST</name>
<dbReference type="PROSITE" id="PS00086">
    <property type="entry name" value="CYTOCHROME_P450"/>
    <property type="match status" value="1"/>
</dbReference>
<evidence type="ECO:0000256" key="6">
    <source>
        <dbReference type="ARBA" id="ARBA00022848"/>
    </source>
</evidence>
<evidence type="ECO:0000256" key="12">
    <source>
        <dbReference type="SAM" id="Phobius"/>
    </source>
</evidence>
<comment type="caution">
    <text evidence="13">The sequence shown here is derived from an EMBL/GenBank/DDBJ whole genome shotgun (WGS) entry which is preliminary data.</text>
</comment>
<evidence type="ECO:0000256" key="1">
    <source>
        <dbReference type="ARBA" id="ARBA00004174"/>
    </source>
</evidence>
<dbReference type="Pfam" id="PF00067">
    <property type="entry name" value="p450"/>
    <property type="match status" value="1"/>
</dbReference>
<dbReference type="InterPro" id="IPR001128">
    <property type="entry name" value="Cyt_P450"/>
</dbReference>
<evidence type="ECO:0000256" key="5">
    <source>
        <dbReference type="ARBA" id="ARBA00022723"/>
    </source>
</evidence>
<evidence type="ECO:0000313" key="13">
    <source>
        <dbReference type="EMBL" id="CAL1545960.1"/>
    </source>
</evidence>
<evidence type="ECO:0000256" key="10">
    <source>
        <dbReference type="PIRSR" id="PIRSR602401-1"/>
    </source>
</evidence>
<feature type="binding site" description="axial binding residue" evidence="10">
    <location>
        <position position="457"/>
    </location>
    <ligand>
        <name>heme</name>
        <dbReference type="ChEBI" id="CHEBI:30413"/>
    </ligand>
    <ligandPart>
        <name>Fe</name>
        <dbReference type="ChEBI" id="CHEBI:18248"/>
    </ligandPart>
</feature>
<evidence type="ECO:0000256" key="3">
    <source>
        <dbReference type="ARBA" id="ARBA00010617"/>
    </source>
</evidence>
<dbReference type="InterPro" id="IPR002401">
    <property type="entry name" value="Cyt_P450_E_grp-I"/>
</dbReference>
<dbReference type="PRINTS" id="PR00463">
    <property type="entry name" value="EP450I"/>
</dbReference>
<evidence type="ECO:0000256" key="9">
    <source>
        <dbReference type="ARBA" id="ARBA00043906"/>
    </source>
</evidence>
<dbReference type="PANTHER" id="PTHR24302:SF15">
    <property type="entry name" value="FATTY-ACID PEROXYGENASE"/>
    <property type="match status" value="1"/>
</dbReference>
<dbReference type="PRINTS" id="PR00385">
    <property type="entry name" value="P450"/>
</dbReference>
<keyword evidence="12" id="KW-0472">Membrane</keyword>
<protein>
    <recommendedName>
        <fullName evidence="15">Cytochrome P450</fullName>
    </recommendedName>
</protein>
<keyword evidence="12" id="KW-0812">Transmembrane</keyword>
<dbReference type="EMBL" id="CAXITT010000754">
    <property type="protein sequence ID" value="CAL1545960.1"/>
    <property type="molecule type" value="Genomic_DNA"/>
</dbReference>
<comment type="subcellular location">
    <subcellularLocation>
        <location evidence="2">Endoplasmic reticulum membrane</location>
        <topology evidence="2">Peripheral membrane protein</topology>
    </subcellularLocation>
    <subcellularLocation>
        <location evidence="1">Microsome membrane</location>
        <topology evidence="1">Peripheral membrane protein</topology>
    </subcellularLocation>
</comment>
<evidence type="ECO:0000256" key="7">
    <source>
        <dbReference type="ARBA" id="ARBA00023002"/>
    </source>
</evidence>
<dbReference type="GO" id="GO:0008395">
    <property type="term" value="F:steroid hydroxylase activity"/>
    <property type="evidence" value="ECO:0007669"/>
    <property type="project" value="TreeGrafter"/>
</dbReference>
<gene>
    <name evidence="13" type="ORF">GSLYS_00019337001</name>
</gene>
<dbReference type="AlphaFoldDB" id="A0AAV2IGM2"/>
<keyword evidence="12" id="KW-1133">Transmembrane helix</keyword>
<evidence type="ECO:0000256" key="2">
    <source>
        <dbReference type="ARBA" id="ARBA00004406"/>
    </source>
</evidence>
<dbReference type="FunFam" id="1.10.630.10:FF:000042">
    <property type="entry name" value="Cytochrome P450"/>
    <property type="match status" value="1"/>
</dbReference>
<dbReference type="GO" id="GO:0016705">
    <property type="term" value="F:oxidoreductase activity, acting on paired donors, with incorporation or reduction of molecular oxygen"/>
    <property type="evidence" value="ECO:0007669"/>
    <property type="project" value="InterPro"/>
</dbReference>
<keyword evidence="6" id="KW-0256">Endoplasmic reticulum</keyword>
<dbReference type="InterPro" id="IPR036396">
    <property type="entry name" value="Cyt_P450_sf"/>
</dbReference>
<comment type="cofactor">
    <cofactor evidence="10">
        <name>heme</name>
        <dbReference type="ChEBI" id="CHEBI:30413"/>
    </cofactor>
</comment>
<keyword evidence="8 10" id="KW-0408">Iron</keyword>
<dbReference type="CDD" id="cd11055">
    <property type="entry name" value="CYP3A-like"/>
    <property type="match status" value="1"/>
</dbReference>
<keyword evidence="4 10" id="KW-0349">Heme</keyword>
<dbReference type="GO" id="GO:0005789">
    <property type="term" value="C:endoplasmic reticulum membrane"/>
    <property type="evidence" value="ECO:0007669"/>
    <property type="project" value="UniProtKB-SubCell"/>
</dbReference>
<evidence type="ECO:0000313" key="14">
    <source>
        <dbReference type="Proteomes" id="UP001497497"/>
    </source>
</evidence>
<evidence type="ECO:0000256" key="4">
    <source>
        <dbReference type="ARBA" id="ARBA00022617"/>
    </source>
</evidence>
<organism evidence="13 14">
    <name type="scientific">Lymnaea stagnalis</name>
    <name type="common">Great pond snail</name>
    <name type="synonym">Helix stagnalis</name>
    <dbReference type="NCBI Taxonomy" id="6523"/>
    <lineage>
        <taxon>Eukaryota</taxon>
        <taxon>Metazoa</taxon>
        <taxon>Spiralia</taxon>
        <taxon>Lophotrochozoa</taxon>
        <taxon>Mollusca</taxon>
        <taxon>Gastropoda</taxon>
        <taxon>Heterobranchia</taxon>
        <taxon>Euthyneura</taxon>
        <taxon>Panpulmonata</taxon>
        <taxon>Hygrophila</taxon>
        <taxon>Lymnaeoidea</taxon>
        <taxon>Lymnaeidae</taxon>
        <taxon>Lymnaea</taxon>
    </lineage>
</organism>
<evidence type="ECO:0000256" key="8">
    <source>
        <dbReference type="ARBA" id="ARBA00023004"/>
    </source>
</evidence>
<keyword evidence="11" id="KW-0503">Monooxygenase</keyword>
<keyword evidence="7 11" id="KW-0560">Oxidoreductase</keyword>
<dbReference type="InterPro" id="IPR017972">
    <property type="entry name" value="Cyt_P450_CS"/>
</dbReference>
<dbReference type="GO" id="GO:0020037">
    <property type="term" value="F:heme binding"/>
    <property type="evidence" value="ECO:0007669"/>
    <property type="project" value="InterPro"/>
</dbReference>
<keyword evidence="14" id="KW-1185">Reference proteome</keyword>
<proteinExistence type="inferred from homology"/>
<dbReference type="InterPro" id="IPR050705">
    <property type="entry name" value="Cytochrome_P450_3A"/>
</dbReference>
<dbReference type="PANTHER" id="PTHR24302">
    <property type="entry name" value="CYTOCHROME P450 FAMILY 3"/>
    <property type="match status" value="1"/>
</dbReference>